<gene>
    <name evidence="1" type="ORF">BRADI_4g25182v3</name>
</gene>
<dbReference type="AlphaFoldDB" id="A0A2K2CQ57"/>
<dbReference type="Gramene" id="PNT64160">
    <property type="protein sequence ID" value="PNT64160"/>
    <property type="gene ID" value="BRADI_4g25182v3"/>
</dbReference>
<protein>
    <submittedName>
        <fullName evidence="1 2">Uncharacterized protein</fullName>
    </submittedName>
</protein>
<name>A0A2K2CQ57_BRADI</name>
<evidence type="ECO:0000313" key="2">
    <source>
        <dbReference type="EnsemblPlants" id="PNT64160"/>
    </source>
</evidence>
<evidence type="ECO:0000313" key="1">
    <source>
        <dbReference type="EMBL" id="PNT64160.1"/>
    </source>
</evidence>
<sequence length="66" mass="7477">MTARLCRKLKSTSRSVRFSREHILNDIKFAGLGRDELPLPVPDDSARSAAEIICIKRCIHIKLDTI</sequence>
<proteinExistence type="predicted"/>
<reference evidence="1" key="2">
    <citation type="submission" date="2017-06" db="EMBL/GenBank/DDBJ databases">
        <title>WGS assembly of Brachypodium distachyon.</title>
        <authorList>
            <consortium name="The International Brachypodium Initiative"/>
            <person name="Lucas S."/>
            <person name="Harmon-Smith M."/>
            <person name="Lail K."/>
            <person name="Tice H."/>
            <person name="Grimwood J."/>
            <person name="Bruce D."/>
            <person name="Barry K."/>
            <person name="Shu S."/>
            <person name="Lindquist E."/>
            <person name="Wang M."/>
            <person name="Pitluck S."/>
            <person name="Vogel J.P."/>
            <person name="Garvin D.F."/>
            <person name="Mockler T.C."/>
            <person name="Schmutz J."/>
            <person name="Rokhsar D."/>
            <person name="Bevan M.W."/>
        </authorList>
    </citation>
    <scope>NUCLEOTIDE SEQUENCE</scope>
    <source>
        <strain evidence="1">Bd21</strain>
    </source>
</reference>
<accession>A0A2K2CQ57</accession>
<keyword evidence="3" id="KW-1185">Reference proteome</keyword>
<dbReference type="EnsemblPlants" id="PNT64160">
    <property type="protein sequence ID" value="PNT64160"/>
    <property type="gene ID" value="BRADI_4g25182v3"/>
</dbReference>
<reference evidence="1 2" key="1">
    <citation type="journal article" date="2010" name="Nature">
        <title>Genome sequencing and analysis of the model grass Brachypodium distachyon.</title>
        <authorList>
            <consortium name="International Brachypodium Initiative"/>
        </authorList>
    </citation>
    <scope>NUCLEOTIDE SEQUENCE [LARGE SCALE GENOMIC DNA]</scope>
    <source>
        <strain evidence="1 2">Bd21</strain>
    </source>
</reference>
<reference evidence="2" key="3">
    <citation type="submission" date="2018-08" db="UniProtKB">
        <authorList>
            <consortium name="EnsemblPlants"/>
        </authorList>
    </citation>
    <scope>IDENTIFICATION</scope>
    <source>
        <strain evidence="2">cv. Bd21</strain>
    </source>
</reference>
<dbReference type="Proteomes" id="UP000008810">
    <property type="component" value="Chromosome 4"/>
</dbReference>
<organism evidence="1">
    <name type="scientific">Brachypodium distachyon</name>
    <name type="common">Purple false brome</name>
    <name type="synonym">Trachynia distachya</name>
    <dbReference type="NCBI Taxonomy" id="15368"/>
    <lineage>
        <taxon>Eukaryota</taxon>
        <taxon>Viridiplantae</taxon>
        <taxon>Streptophyta</taxon>
        <taxon>Embryophyta</taxon>
        <taxon>Tracheophyta</taxon>
        <taxon>Spermatophyta</taxon>
        <taxon>Magnoliopsida</taxon>
        <taxon>Liliopsida</taxon>
        <taxon>Poales</taxon>
        <taxon>Poaceae</taxon>
        <taxon>BOP clade</taxon>
        <taxon>Pooideae</taxon>
        <taxon>Stipodae</taxon>
        <taxon>Brachypodieae</taxon>
        <taxon>Brachypodium</taxon>
    </lineage>
</organism>
<dbReference type="EMBL" id="CM000883">
    <property type="protein sequence ID" value="PNT64160.1"/>
    <property type="molecule type" value="Genomic_DNA"/>
</dbReference>
<dbReference type="InParanoid" id="A0A2K2CQ57"/>
<evidence type="ECO:0000313" key="3">
    <source>
        <dbReference type="Proteomes" id="UP000008810"/>
    </source>
</evidence>